<gene>
    <name evidence="1" type="ORF">OCHUTO_0588</name>
</gene>
<protein>
    <submittedName>
        <fullName evidence="1">Uncharacterized protein</fullName>
    </submittedName>
</protein>
<name>A0A0F3MK54_9RICK</name>
<evidence type="ECO:0000313" key="1">
    <source>
        <dbReference type="EMBL" id="KJV56105.1"/>
    </source>
</evidence>
<accession>A0A0F3MK54</accession>
<dbReference type="PATRIC" id="fig|1359168.3.peg.190"/>
<comment type="caution">
    <text evidence="1">The sequence shown here is derived from an EMBL/GenBank/DDBJ whole genome shotgun (WGS) entry which is preliminary data.</text>
</comment>
<sequence length="97" mass="10860">MLTKSLNCLGGYIGKSLGGGMLSTIGRFAGRTIGNYLEAEKIQQINEEYNKKIFEYYYIGTQIHSIEKVPEPYGSNIPLIFGTVKLYGTIIWIGNFN</sequence>
<dbReference type="Proteomes" id="UP000033616">
    <property type="component" value="Unassembled WGS sequence"/>
</dbReference>
<dbReference type="AlphaFoldDB" id="A0A0F3MK54"/>
<evidence type="ECO:0000313" key="2">
    <source>
        <dbReference type="Proteomes" id="UP000033616"/>
    </source>
</evidence>
<keyword evidence="2" id="KW-1185">Reference proteome</keyword>
<dbReference type="STRING" id="1359168.OCHUTO_0588"/>
<dbReference type="EMBL" id="LANP01000013">
    <property type="protein sequence ID" value="KJV56105.1"/>
    <property type="molecule type" value="Genomic_DNA"/>
</dbReference>
<reference evidence="1 2" key="1">
    <citation type="submission" date="2015-02" db="EMBL/GenBank/DDBJ databases">
        <title>Genome Sequencing of Rickettsiales.</title>
        <authorList>
            <person name="Daugherty S.C."/>
            <person name="Su Q."/>
            <person name="Abolude K."/>
            <person name="Beier-Sexton M."/>
            <person name="Carlyon J.A."/>
            <person name="Carter R."/>
            <person name="Day N.P."/>
            <person name="Dumler S.J."/>
            <person name="Dyachenko V."/>
            <person name="Godinez A."/>
            <person name="Kurtti T.J."/>
            <person name="Lichay M."/>
            <person name="Mullins K.E."/>
            <person name="Ott S."/>
            <person name="Pappas-Brown V."/>
            <person name="Paris D.H."/>
            <person name="Patel P."/>
            <person name="Richards A.L."/>
            <person name="Sadzewicz L."/>
            <person name="Sears K."/>
            <person name="Seidman D."/>
            <person name="Sengamalay N."/>
            <person name="Stenos J."/>
            <person name="Tallon L.J."/>
            <person name="Vincent G."/>
            <person name="Fraser C.M."/>
            <person name="Munderloh U."/>
            <person name="Dunning-Hotopp J.C."/>
        </authorList>
    </citation>
    <scope>NUCLEOTIDE SEQUENCE [LARGE SCALE GENOMIC DNA]</scope>
    <source>
        <strain evidence="1 2">Fuller</strain>
    </source>
</reference>
<dbReference type="RefSeq" id="WP_232296950.1">
    <property type="nucleotide sequence ID" value="NZ_LANP01000013.1"/>
</dbReference>
<proteinExistence type="predicted"/>
<organism evidence="1 2">
    <name type="scientific">Orientia chuto str. Dubai</name>
    <dbReference type="NCBI Taxonomy" id="1359168"/>
    <lineage>
        <taxon>Bacteria</taxon>
        <taxon>Pseudomonadati</taxon>
        <taxon>Pseudomonadota</taxon>
        <taxon>Alphaproteobacteria</taxon>
        <taxon>Rickettsiales</taxon>
        <taxon>Rickettsiaceae</taxon>
        <taxon>Rickettsieae</taxon>
        <taxon>Orientia</taxon>
    </lineage>
</organism>